<evidence type="ECO:0000313" key="11">
    <source>
        <dbReference type="Proteomes" id="UP001470230"/>
    </source>
</evidence>
<comment type="subcellular location">
    <subcellularLocation>
        <location evidence="1">Membrane</location>
        <topology evidence="1">Multi-pass membrane protein</topology>
    </subcellularLocation>
</comment>
<evidence type="ECO:0000256" key="2">
    <source>
        <dbReference type="ARBA" id="ARBA00022679"/>
    </source>
</evidence>
<dbReference type="Proteomes" id="UP001470230">
    <property type="component" value="Unassembled WGS sequence"/>
</dbReference>
<name>A0ABR2JJS7_9EUKA</name>
<accession>A0ABR2JJS7</accession>
<evidence type="ECO:0000259" key="9">
    <source>
        <dbReference type="Pfam" id="PF01529"/>
    </source>
</evidence>
<dbReference type="InterPro" id="IPR039859">
    <property type="entry name" value="PFA4/ZDH16/20/ERF2-like"/>
</dbReference>
<keyword evidence="2 8" id="KW-0808">Transferase</keyword>
<keyword evidence="6 8" id="KW-0012">Acyltransferase</keyword>
<keyword evidence="4 8" id="KW-1133">Transmembrane helix</keyword>
<evidence type="ECO:0000256" key="7">
    <source>
        <dbReference type="ARBA" id="ARBA00038298"/>
    </source>
</evidence>
<feature type="transmembrane region" description="Helical" evidence="8">
    <location>
        <begin position="52"/>
        <end position="74"/>
    </location>
</feature>
<evidence type="ECO:0000256" key="5">
    <source>
        <dbReference type="ARBA" id="ARBA00023136"/>
    </source>
</evidence>
<dbReference type="PROSITE" id="PS50216">
    <property type="entry name" value="DHHC"/>
    <property type="match status" value="1"/>
</dbReference>
<dbReference type="PANTHER" id="PTHR22883:SF23">
    <property type="entry name" value="PALMITOYLTRANSFERASE ZDHHC6"/>
    <property type="match status" value="1"/>
</dbReference>
<feature type="domain" description="Palmitoyltransferase DHHC" evidence="9">
    <location>
        <begin position="89"/>
        <end position="222"/>
    </location>
</feature>
<evidence type="ECO:0000256" key="1">
    <source>
        <dbReference type="ARBA" id="ARBA00004141"/>
    </source>
</evidence>
<dbReference type="EC" id="2.3.1.225" evidence="8"/>
<comment type="catalytic activity">
    <reaction evidence="8">
        <text>L-cysteinyl-[protein] + hexadecanoyl-CoA = S-hexadecanoyl-L-cysteinyl-[protein] + CoA</text>
        <dbReference type="Rhea" id="RHEA:36683"/>
        <dbReference type="Rhea" id="RHEA-COMP:10131"/>
        <dbReference type="Rhea" id="RHEA-COMP:11032"/>
        <dbReference type="ChEBI" id="CHEBI:29950"/>
        <dbReference type="ChEBI" id="CHEBI:57287"/>
        <dbReference type="ChEBI" id="CHEBI:57379"/>
        <dbReference type="ChEBI" id="CHEBI:74151"/>
        <dbReference type="EC" id="2.3.1.225"/>
    </reaction>
</comment>
<protein>
    <recommendedName>
        <fullName evidence="8">Palmitoyltransferase</fullName>
        <ecNumber evidence="8">2.3.1.225</ecNumber>
    </recommendedName>
</protein>
<sequence>MSKKLPDPNFHRKNGLSLPLDPLQVMTWFIAASPLISFFAIQFPFLPRTQTYFWIVIFFVCYIAGIVLFVIATFCEHRLPPPSSPDHVYFCRYCKEGVPLSAKHCRMCNKCRCGFDHHCRFINNCVTSSNYLVFFIGCLFLVSTSLIGIAHLIVSALEFKNHQQIVLDRQTDYYHRKTSKTTFWIVFSVSLLLYLIILTPMMTLVIYHMYFQRMNISTYDHIIRNYVKYPQKLQSFWCSPAVNHKITTA</sequence>
<evidence type="ECO:0000256" key="4">
    <source>
        <dbReference type="ARBA" id="ARBA00022989"/>
    </source>
</evidence>
<comment type="caution">
    <text evidence="10">The sequence shown here is derived from an EMBL/GenBank/DDBJ whole genome shotgun (WGS) entry which is preliminary data.</text>
</comment>
<keyword evidence="3 8" id="KW-0812">Transmembrane</keyword>
<dbReference type="Pfam" id="PF01529">
    <property type="entry name" value="DHHC"/>
    <property type="match status" value="1"/>
</dbReference>
<proteinExistence type="inferred from homology"/>
<evidence type="ECO:0000256" key="8">
    <source>
        <dbReference type="RuleBase" id="RU079119"/>
    </source>
</evidence>
<keyword evidence="11" id="KW-1185">Reference proteome</keyword>
<dbReference type="InterPro" id="IPR001594">
    <property type="entry name" value="Palmitoyltrfase_DHHC"/>
</dbReference>
<dbReference type="PANTHER" id="PTHR22883">
    <property type="entry name" value="ZINC FINGER DHHC DOMAIN CONTAINING PROTEIN"/>
    <property type="match status" value="1"/>
</dbReference>
<comment type="domain">
    <text evidence="8">The DHHC domain is required for palmitoyltransferase activity.</text>
</comment>
<gene>
    <name evidence="10" type="ORF">M9Y10_004895</name>
</gene>
<feature type="transmembrane region" description="Helical" evidence="8">
    <location>
        <begin position="25"/>
        <end position="45"/>
    </location>
</feature>
<organism evidence="10 11">
    <name type="scientific">Tritrichomonas musculus</name>
    <dbReference type="NCBI Taxonomy" id="1915356"/>
    <lineage>
        <taxon>Eukaryota</taxon>
        <taxon>Metamonada</taxon>
        <taxon>Parabasalia</taxon>
        <taxon>Tritrichomonadida</taxon>
        <taxon>Tritrichomonadidae</taxon>
        <taxon>Tritrichomonas</taxon>
    </lineage>
</organism>
<evidence type="ECO:0000256" key="3">
    <source>
        <dbReference type="ARBA" id="ARBA00022692"/>
    </source>
</evidence>
<keyword evidence="5 8" id="KW-0472">Membrane</keyword>
<feature type="transmembrane region" description="Helical" evidence="8">
    <location>
        <begin position="131"/>
        <end position="154"/>
    </location>
</feature>
<dbReference type="EMBL" id="JAPFFF010000011">
    <property type="protein sequence ID" value="KAK8878131.1"/>
    <property type="molecule type" value="Genomic_DNA"/>
</dbReference>
<feature type="transmembrane region" description="Helical" evidence="8">
    <location>
        <begin position="183"/>
        <end position="210"/>
    </location>
</feature>
<evidence type="ECO:0000313" key="10">
    <source>
        <dbReference type="EMBL" id="KAK8878131.1"/>
    </source>
</evidence>
<evidence type="ECO:0000256" key="6">
    <source>
        <dbReference type="ARBA" id="ARBA00023315"/>
    </source>
</evidence>
<reference evidence="10 11" key="1">
    <citation type="submission" date="2024-04" db="EMBL/GenBank/DDBJ databases">
        <title>Tritrichomonas musculus Genome.</title>
        <authorList>
            <person name="Alves-Ferreira E."/>
            <person name="Grigg M."/>
            <person name="Lorenzi H."/>
            <person name="Galac M."/>
        </authorList>
    </citation>
    <scope>NUCLEOTIDE SEQUENCE [LARGE SCALE GENOMIC DNA]</scope>
    <source>
        <strain evidence="10 11">EAF2021</strain>
    </source>
</reference>
<comment type="similarity">
    <text evidence="7">Belongs to the DHHC palmitoyltransferase family. PFA5 subfamily.</text>
</comment>